<accession>A0A1G4J7Q9</accession>
<name>A0A1G4J7Q9_9SACH</name>
<evidence type="ECO:0000256" key="10">
    <source>
        <dbReference type="ARBA" id="ARBA00023136"/>
    </source>
</evidence>
<evidence type="ECO:0000256" key="9">
    <source>
        <dbReference type="ARBA" id="ARBA00022989"/>
    </source>
</evidence>
<dbReference type="GO" id="GO:0005789">
    <property type="term" value="C:endoplasmic reticulum membrane"/>
    <property type="evidence" value="ECO:0007669"/>
    <property type="project" value="UniProtKB-SubCell"/>
</dbReference>
<keyword evidence="14" id="KW-1185">Reference proteome</keyword>
<evidence type="ECO:0000256" key="12">
    <source>
        <dbReference type="RuleBase" id="RU362022"/>
    </source>
</evidence>
<evidence type="ECO:0000313" key="14">
    <source>
        <dbReference type="Proteomes" id="UP000191144"/>
    </source>
</evidence>
<dbReference type="GO" id="GO:0004671">
    <property type="term" value="F:protein C-terminal S-isoprenylcysteine carboxyl O-methyltransferase activity"/>
    <property type="evidence" value="ECO:0007669"/>
    <property type="project" value="UniProtKB-EC"/>
</dbReference>
<feature type="transmembrane region" description="Helical" evidence="12">
    <location>
        <begin position="194"/>
        <end position="222"/>
    </location>
</feature>
<dbReference type="EMBL" id="LT598482">
    <property type="protein sequence ID" value="SCU85930.1"/>
    <property type="molecule type" value="Genomic_DNA"/>
</dbReference>
<evidence type="ECO:0000256" key="1">
    <source>
        <dbReference type="ARBA" id="ARBA00004141"/>
    </source>
</evidence>
<feature type="transmembrane region" description="Helical" evidence="12">
    <location>
        <begin position="134"/>
        <end position="151"/>
    </location>
</feature>
<comment type="similarity">
    <text evidence="2 12">Belongs to the class VI-like SAM-binding methyltransferase superfamily. Isoprenylcysteine carboxyl methyltransferase family.</text>
</comment>
<evidence type="ECO:0000256" key="2">
    <source>
        <dbReference type="ARBA" id="ARBA00009140"/>
    </source>
</evidence>
<dbReference type="PANTHER" id="PTHR12714">
    <property type="entry name" value="PROTEIN-S ISOPRENYLCYSTEINE O-METHYLTRANSFERASE"/>
    <property type="match status" value="1"/>
</dbReference>
<evidence type="ECO:0000256" key="3">
    <source>
        <dbReference type="ARBA" id="ARBA00012151"/>
    </source>
</evidence>
<keyword evidence="8 12" id="KW-0812">Transmembrane</keyword>
<keyword evidence="4" id="KW-0589">Pheromone response</keyword>
<comment type="subcellular location">
    <subcellularLocation>
        <location evidence="12">Endoplasmic reticulum membrane</location>
        <topology evidence="12">Multi-pass membrane protein</topology>
    </subcellularLocation>
    <subcellularLocation>
        <location evidence="1">Membrane</location>
        <topology evidence="1">Multi-pass membrane protein</topology>
    </subcellularLocation>
</comment>
<dbReference type="PANTHER" id="PTHR12714:SF9">
    <property type="entry name" value="PROTEIN-S-ISOPRENYLCYSTEINE O-METHYLTRANSFERASE"/>
    <property type="match status" value="1"/>
</dbReference>
<dbReference type="Pfam" id="PF04140">
    <property type="entry name" value="ICMT"/>
    <property type="match status" value="1"/>
</dbReference>
<feature type="transmembrane region" description="Helical" evidence="12">
    <location>
        <begin position="39"/>
        <end position="59"/>
    </location>
</feature>
<evidence type="ECO:0000256" key="4">
    <source>
        <dbReference type="ARBA" id="ARBA00022507"/>
    </source>
</evidence>
<keyword evidence="7 12" id="KW-0949">S-adenosyl-L-methionine</keyword>
<dbReference type="GO" id="GO:0007323">
    <property type="term" value="P:peptide pheromone maturation"/>
    <property type="evidence" value="ECO:0007669"/>
    <property type="project" value="UniProtKB-ARBA"/>
</dbReference>
<organism evidence="13 14">
    <name type="scientific">Lachancea meyersii CBS 8951</name>
    <dbReference type="NCBI Taxonomy" id="1266667"/>
    <lineage>
        <taxon>Eukaryota</taxon>
        <taxon>Fungi</taxon>
        <taxon>Dikarya</taxon>
        <taxon>Ascomycota</taxon>
        <taxon>Saccharomycotina</taxon>
        <taxon>Saccharomycetes</taxon>
        <taxon>Saccharomycetales</taxon>
        <taxon>Saccharomycetaceae</taxon>
        <taxon>Lachancea</taxon>
    </lineage>
</organism>
<evidence type="ECO:0000256" key="8">
    <source>
        <dbReference type="ARBA" id="ARBA00022692"/>
    </source>
</evidence>
<reference evidence="14" key="1">
    <citation type="submission" date="2016-03" db="EMBL/GenBank/DDBJ databases">
        <authorList>
            <person name="Devillers Hugo."/>
        </authorList>
    </citation>
    <scope>NUCLEOTIDE SEQUENCE [LARGE SCALE GENOMIC DNA]</scope>
</reference>
<proteinExistence type="inferred from homology"/>
<protein>
    <recommendedName>
        <fullName evidence="11 12">Protein-S-isoprenylcysteine O-methyltransferase</fullName>
        <ecNumber evidence="3 12">2.1.1.100</ecNumber>
    </recommendedName>
</protein>
<keyword evidence="10 12" id="KW-0472">Membrane</keyword>
<evidence type="ECO:0000256" key="11">
    <source>
        <dbReference type="ARBA" id="ARBA00023656"/>
    </source>
</evidence>
<evidence type="ECO:0000313" key="13">
    <source>
        <dbReference type="EMBL" id="SCU85930.1"/>
    </source>
</evidence>
<sequence length="255" mass="28851">MSTDPVQLDGEEFDGIVDVGVIIKGKVYPYIEKNPLDEISLIGFALGGAVGILMGLLPYTNFKNINIYLIAVSIFHFLEFYVTARFNPGKVTKDSYLFNNGKAYLFSHALAFSEALIESVFYPSWKSSLHSNTTFFISVLGLALLILGQYVRTAAMVTAGSSFSHQVKTSQNSDHSLVTDGIYARLRHPSYFGYFWWALGSQLWLLNPLSFAVFTVVLWRFFNGRIRFEERYLLQFFGQEYAKYSRKVGVGTPFI</sequence>
<keyword evidence="12" id="KW-0256">Endoplasmic reticulum</keyword>
<keyword evidence="9 12" id="KW-1133">Transmembrane helix</keyword>
<evidence type="ECO:0000256" key="6">
    <source>
        <dbReference type="ARBA" id="ARBA00022679"/>
    </source>
</evidence>
<keyword evidence="6" id="KW-0808">Transferase</keyword>
<dbReference type="GO" id="GO:0032259">
    <property type="term" value="P:methylation"/>
    <property type="evidence" value="ECO:0007669"/>
    <property type="project" value="UniProtKB-KW"/>
</dbReference>
<feature type="transmembrane region" description="Helical" evidence="12">
    <location>
        <begin position="104"/>
        <end position="122"/>
    </location>
</feature>
<dbReference type="Proteomes" id="UP000191144">
    <property type="component" value="Chromosome D"/>
</dbReference>
<dbReference type="OrthoDB" id="422086at2759"/>
<evidence type="ECO:0000256" key="7">
    <source>
        <dbReference type="ARBA" id="ARBA00022691"/>
    </source>
</evidence>
<evidence type="ECO:0000256" key="5">
    <source>
        <dbReference type="ARBA" id="ARBA00022603"/>
    </source>
</evidence>
<dbReference type="Gene3D" id="1.20.120.1630">
    <property type="match status" value="1"/>
</dbReference>
<dbReference type="AlphaFoldDB" id="A0A1G4J7Q9"/>
<dbReference type="GO" id="GO:0019236">
    <property type="term" value="P:response to pheromone"/>
    <property type="evidence" value="ECO:0007669"/>
    <property type="project" value="UniProtKB-KW"/>
</dbReference>
<comment type="catalytic activity">
    <reaction evidence="12">
        <text>[protein]-C-terminal S-[(2E,6E)-farnesyl]-L-cysteine + S-adenosyl-L-methionine = [protein]-C-terminal S-[(2E,6E)-farnesyl]-L-cysteine methyl ester + S-adenosyl-L-homocysteine</text>
        <dbReference type="Rhea" id="RHEA:21672"/>
        <dbReference type="Rhea" id="RHEA-COMP:12125"/>
        <dbReference type="Rhea" id="RHEA-COMP:12126"/>
        <dbReference type="ChEBI" id="CHEBI:57856"/>
        <dbReference type="ChEBI" id="CHEBI:59789"/>
        <dbReference type="ChEBI" id="CHEBI:90510"/>
        <dbReference type="ChEBI" id="CHEBI:90511"/>
        <dbReference type="EC" id="2.1.1.100"/>
    </reaction>
</comment>
<dbReference type="PROSITE" id="PS51564">
    <property type="entry name" value="SAM_ICMT"/>
    <property type="match status" value="1"/>
</dbReference>
<feature type="transmembrane region" description="Helical" evidence="12">
    <location>
        <begin position="66"/>
        <end position="84"/>
    </location>
</feature>
<keyword evidence="5 12" id="KW-0489">Methyltransferase</keyword>
<dbReference type="FunFam" id="1.20.120.1630:FF:000018">
    <property type="entry name" value="Protein-S-isoprenylcysteine O-methyltransferase"/>
    <property type="match status" value="1"/>
</dbReference>
<dbReference type="InterPro" id="IPR007269">
    <property type="entry name" value="ICMT_MeTrfase"/>
</dbReference>
<dbReference type="EC" id="2.1.1.100" evidence="3 12"/>
<dbReference type="InterPro" id="IPR025770">
    <property type="entry name" value="PPMT_MeTrfase"/>
</dbReference>
<gene>
    <name evidence="13" type="ORF">LAME_0D03642G</name>
</gene>